<gene>
    <name evidence="2" type="ORF">EI97DRAFT_242070</name>
</gene>
<accession>A0A6A6J6M9</accession>
<dbReference type="RefSeq" id="XP_033649413.1">
    <property type="nucleotide sequence ID" value="XM_033794067.1"/>
</dbReference>
<proteinExistence type="predicted"/>
<protein>
    <recommendedName>
        <fullName evidence="4">Ankyrin</fullName>
    </recommendedName>
</protein>
<sequence>MDYAGLQLWKLDDDCLDCSERMRAVMLKSEERLDAVLADIEYAANSKEDGYSLYEMATFMEWREGLERIFQRGVKIEAGLELRPNAQMVYGRTLLEMAVSTRNVDIVNFWLETRRQVADMAELESIGSLESALDRADSYSKKGMRDAVLLELVNQRRSLRQLADRYLLPGEYTPPSEGALLDSQAQEVIDMLVKRGVDVKKSLRPARLSVFHQADPSIDILDMLYEAGFRDTAPKEDKRMVSPLLWMLTYERRRLRDGIFNIAEWFLRQGSTLTERWPNSGLTVHHFMAWRRGQDWFEAQPAHVDVPPWSYLVEKGFRDSCRCLCSEEGCGFLTMLWKGMAYEDMEFEYEEVRKKGATQSQLDERINTRLDALARWIDAAFQAEMRDAQPNQWEEETKYEKRWLGRQFFRLAAFEKLGLRHTCCNPGMLQHDGRPIVSEDESVEREKQIGPLDENPERMTILEEDEETDETCMLGVDTLLRSRLESLTRALDGLYAGRPGSLPGALEDFLWVHAMFLIDDEMERVRAEELKMFAEGRRELGILMDMDEDTETESEDEVDSDVWDSEEE</sequence>
<reference evidence="2" key="1">
    <citation type="journal article" date="2020" name="Stud. Mycol.">
        <title>101 Dothideomycetes genomes: a test case for predicting lifestyles and emergence of pathogens.</title>
        <authorList>
            <person name="Haridas S."/>
            <person name="Albert R."/>
            <person name="Binder M."/>
            <person name="Bloem J."/>
            <person name="Labutti K."/>
            <person name="Salamov A."/>
            <person name="Andreopoulos B."/>
            <person name="Baker S."/>
            <person name="Barry K."/>
            <person name="Bills G."/>
            <person name="Bluhm B."/>
            <person name="Cannon C."/>
            <person name="Castanera R."/>
            <person name="Culley D."/>
            <person name="Daum C."/>
            <person name="Ezra D."/>
            <person name="Gonzalez J."/>
            <person name="Henrissat B."/>
            <person name="Kuo A."/>
            <person name="Liang C."/>
            <person name="Lipzen A."/>
            <person name="Lutzoni F."/>
            <person name="Magnuson J."/>
            <person name="Mondo S."/>
            <person name="Nolan M."/>
            <person name="Ohm R."/>
            <person name="Pangilinan J."/>
            <person name="Park H.-J."/>
            <person name="Ramirez L."/>
            <person name="Alfaro M."/>
            <person name="Sun H."/>
            <person name="Tritt A."/>
            <person name="Yoshinaga Y."/>
            <person name="Zwiers L.-H."/>
            <person name="Turgeon B."/>
            <person name="Goodwin S."/>
            <person name="Spatafora J."/>
            <person name="Crous P."/>
            <person name="Grigoriev I."/>
        </authorList>
    </citation>
    <scope>NUCLEOTIDE SEQUENCE</scope>
    <source>
        <strain evidence="2">CBS 379.55</strain>
    </source>
</reference>
<name>A0A6A6J6M9_WESOR</name>
<evidence type="ECO:0000256" key="1">
    <source>
        <dbReference type="SAM" id="MobiDB-lite"/>
    </source>
</evidence>
<keyword evidence="3" id="KW-1185">Reference proteome</keyword>
<evidence type="ECO:0008006" key="4">
    <source>
        <dbReference type="Google" id="ProtNLM"/>
    </source>
</evidence>
<dbReference type="InterPro" id="IPR036770">
    <property type="entry name" value="Ankyrin_rpt-contain_sf"/>
</dbReference>
<dbReference type="OrthoDB" id="1577640at2759"/>
<feature type="region of interest" description="Disordered" evidence="1">
    <location>
        <begin position="543"/>
        <end position="568"/>
    </location>
</feature>
<dbReference type="Gene3D" id="1.25.40.20">
    <property type="entry name" value="Ankyrin repeat-containing domain"/>
    <property type="match status" value="1"/>
</dbReference>
<dbReference type="AlphaFoldDB" id="A0A6A6J6M9"/>
<dbReference type="GeneID" id="54547242"/>
<organism evidence="2 3">
    <name type="scientific">Westerdykella ornata</name>
    <dbReference type="NCBI Taxonomy" id="318751"/>
    <lineage>
        <taxon>Eukaryota</taxon>
        <taxon>Fungi</taxon>
        <taxon>Dikarya</taxon>
        <taxon>Ascomycota</taxon>
        <taxon>Pezizomycotina</taxon>
        <taxon>Dothideomycetes</taxon>
        <taxon>Pleosporomycetidae</taxon>
        <taxon>Pleosporales</taxon>
        <taxon>Sporormiaceae</taxon>
        <taxon>Westerdykella</taxon>
    </lineage>
</organism>
<feature type="compositionally biased region" description="Acidic residues" evidence="1">
    <location>
        <begin position="545"/>
        <end position="568"/>
    </location>
</feature>
<evidence type="ECO:0000313" key="2">
    <source>
        <dbReference type="EMBL" id="KAF2271874.1"/>
    </source>
</evidence>
<evidence type="ECO:0000313" key="3">
    <source>
        <dbReference type="Proteomes" id="UP000800097"/>
    </source>
</evidence>
<dbReference type="Proteomes" id="UP000800097">
    <property type="component" value="Unassembled WGS sequence"/>
</dbReference>
<dbReference type="EMBL" id="ML986531">
    <property type="protein sequence ID" value="KAF2271874.1"/>
    <property type="molecule type" value="Genomic_DNA"/>
</dbReference>